<dbReference type="Gene3D" id="3.30.2090.10">
    <property type="entry name" value="Multidrug efflux transporter AcrB TolC docking domain, DN and DC subdomains"/>
    <property type="match status" value="2"/>
</dbReference>
<evidence type="ECO:0000256" key="1">
    <source>
        <dbReference type="SAM" id="Phobius"/>
    </source>
</evidence>
<dbReference type="STRING" id="274537.BIU88_10960"/>
<dbReference type="GO" id="GO:0042910">
    <property type="term" value="F:xenobiotic transmembrane transporter activity"/>
    <property type="evidence" value="ECO:0007669"/>
    <property type="project" value="TreeGrafter"/>
</dbReference>
<feature type="transmembrane region" description="Helical" evidence="1">
    <location>
        <begin position="1008"/>
        <end position="1029"/>
    </location>
</feature>
<dbReference type="Pfam" id="PF00873">
    <property type="entry name" value="ACR_tran"/>
    <property type="match status" value="1"/>
</dbReference>
<sequence>MNEGIAGRLAKQFINSKITPLLMLAALLVGIMATFMTPREEEPQIVVPMVDIYIPYPGATAAEVQERVAKPVERSVTEIKGVDYVYSTSMPDFALVTVRYKVGESAEESMVKLWATLMKYMDKMPPGAQMPLIKKVSIDDVPVLNLTFWSKDKSPYELRRIAVSVADQLKQTQNIGDVEIKGGQKRQIRVQLDKGKLMRFNITPLQIARQIQSTNSQMTSGDFKDFNENIVVKSGKFLQSKEDVGNIVVGIYGVAPVTLKDVATITDGPEEVNNYAAFGWGAASGQKDKSDYPAVTLTVAKKQGTDATALADKVLEKVGGLKGSVIPADVTVTETRNYGETASEKVFTLLEHLIMAVVAVTIVVGFFLGWRGALVVFMSVPITFALTLLVYFLLDYTLNRVTLFALIFVTGIVVDDSIIIAENIHRHFAMKRQPRLQAAITAISEVGNPTILATFTVIAAVLPMVFVSGLMGPYMSPMPIGASMAMIFSLLVALIATPWLSYRLLKSDEGHHEEYDIRKTGYYKMFDKVLTPFIDSTFKTWLAFGVVALMLAGAIAMVPLKMVEMKMLPFDNKNEFQVIIDLPEGTALERTAQVAKEISGYLKTVPEVKSSQYYVGVNAPINFNGLVRHYYLRRGDNMADIQVNLVHKGERKAQSHDIAKRVRSGVQEIANRYGANAKIVEIPPGPPVLSTIVAEIYGPDEASRVALAKEIKKTFASTPGVVDVDWMVEADQKVYDLVIDKERAAFRGVTPEQIAQTLRMSLAGVDVGIVHLPDELEPVTIQLRLPKADRTSLKDLSNIFVQSQGMNSLTTRLRPGMQIPLSELVTIKEKIQDKSLFRKDLKDVVYVTADVAGVTESPVYAMLELDKKIEAIKVPGGYKVSPLYTAPPKTGDKLAMKWDGEWQITFEVFRDLGTAFAVVLVIIYMLIIGWFQSFKTPLIMMISIPLSLVGIIPGHFIHHAFFTATSMIGMIALAGIMVRNAVLLIDFIQIRRDEGIGLKQAVIESAAVRTRPIILTSGAVVIGSVVMLFDPIFQGLAISLIWGGVLSTILTLAVVPLVYYLSEKKGEKKRLENMKSA</sequence>
<dbReference type="SUPFAM" id="SSF82714">
    <property type="entry name" value="Multidrug efflux transporter AcrB TolC docking domain, DN and DC subdomains"/>
    <property type="match status" value="2"/>
</dbReference>
<dbReference type="KEGG" id="clz:BIU88_10960"/>
<dbReference type="Gene3D" id="3.30.70.1440">
    <property type="entry name" value="Multidrug efflux transporter AcrB pore domain"/>
    <property type="match status" value="1"/>
</dbReference>
<feature type="transmembrane region" description="Helical" evidence="1">
    <location>
        <begin position="18"/>
        <end position="36"/>
    </location>
</feature>
<dbReference type="InterPro" id="IPR001036">
    <property type="entry name" value="Acrflvin-R"/>
</dbReference>
<dbReference type="Proteomes" id="UP000095185">
    <property type="component" value="Chromosome"/>
</dbReference>
<feature type="transmembrane region" description="Helical" evidence="1">
    <location>
        <begin position="541"/>
        <end position="560"/>
    </location>
</feature>
<proteinExistence type="predicted"/>
<dbReference type="SUPFAM" id="SSF82693">
    <property type="entry name" value="Multidrug efflux transporter AcrB pore domain, PN1, PN2, PC1 and PC2 subdomains"/>
    <property type="match status" value="3"/>
</dbReference>
<dbReference type="GO" id="GO:0005886">
    <property type="term" value="C:plasma membrane"/>
    <property type="evidence" value="ECO:0007669"/>
    <property type="project" value="TreeGrafter"/>
</dbReference>
<dbReference type="SUPFAM" id="SSF82866">
    <property type="entry name" value="Multidrug efflux transporter AcrB transmembrane domain"/>
    <property type="match status" value="2"/>
</dbReference>
<dbReference type="RefSeq" id="WP_069810800.1">
    <property type="nucleotide sequence ID" value="NZ_CP017305.1"/>
</dbReference>
<dbReference type="EMBL" id="CP017305">
    <property type="protein sequence ID" value="AOS84608.1"/>
    <property type="molecule type" value="Genomic_DNA"/>
</dbReference>
<dbReference type="PANTHER" id="PTHR32063:SF16">
    <property type="entry name" value="CATION EFFLUX SYSTEM (ACRB_ACRD_ACRF FAMILY)"/>
    <property type="match status" value="1"/>
</dbReference>
<protein>
    <submittedName>
        <fullName evidence="2">Multidrug transporter AcrB</fullName>
    </submittedName>
</protein>
<evidence type="ECO:0000313" key="2">
    <source>
        <dbReference type="EMBL" id="AOS84608.1"/>
    </source>
</evidence>
<keyword evidence="1" id="KW-0472">Membrane</keyword>
<feature type="transmembrane region" description="Helical" evidence="1">
    <location>
        <begin position="912"/>
        <end position="931"/>
    </location>
</feature>
<accession>A0A1D8D8Q3</accession>
<feature type="transmembrane region" description="Helical" evidence="1">
    <location>
        <begin position="484"/>
        <end position="502"/>
    </location>
</feature>
<feature type="transmembrane region" description="Helical" evidence="1">
    <location>
        <begin position="451"/>
        <end position="472"/>
    </location>
</feature>
<dbReference type="Gene3D" id="1.20.1640.10">
    <property type="entry name" value="Multidrug efflux transporter AcrB transmembrane domain"/>
    <property type="match status" value="2"/>
</dbReference>
<evidence type="ECO:0000313" key="3">
    <source>
        <dbReference type="Proteomes" id="UP000095185"/>
    </source>
</evidence>
<dbReference type="Gene3D" id="3.30.70.1320">
    <property type="entry name" value="Multidrug efflux transporter AcrB pore domain like"/>
    <property type="match status" value="1"/>
</dbReference>
<feature type="transmembrane region" description="Helical" evidence="1">
    <location>
        <begin position="374"/>
        <end position="394"/>
    </location>
</feature>
<dbReference type="AlphaFoldDB" id="A0A1D8D8Q3"/>
<feature type="transmembrane region" description="Helical" evidence="1">
    <location>
        <begin position="1035"/>
        <end position="1061"/>
    </location>
</feature>
<dbReference type="PANTHER" id="PTHR32063">
    <property type="match status" value="1"/>
</dbReference>
<gene>
    <name evidence="2" type="ORF">BIU88_10960</name>
</gene>
<feature type="transmembrane region" description="Helical" evidence="1">
    <location>
        <begin position="346"/>
        <end position="368"/>
    </location>
</feature>
<keyword evidence="3" id="KW-1185">Reference proteome</keyword>
<name>A0A1D8D8Q3_CHLLM</name>
<reference evidence="2" key="1">
    <citation type="submission" date="2016-09" db="EMBL/GenBank/DDBJ databases">
        <title>Genome sequence of Chlorobaculum limnaeum.</title>
        <authorList>
            <person name="Liu Z."/>
            <person name="Tank M."/>
            <person name="Bryant D.A."/>
        </authorList>
    </citation>
    <scope>NUCLEOTIDE SEQUENCE [LARGE SCALE GENOMIC DNA]</scope>
    <source>
        <strain evidence="2">DSM 1677</strain>
    </source>
</reference>
<dbReference type="Gene3D" id="3.30.70.1430">
    <property type="entry name" value="Multidrug efflux transporter AcrB pore domain"/>
    <property type="match status" value="2"/>
</dbReference>
<dbReference type="OrthoDB" id="9758940at2"/>
<feature type="transmembrane region" description="Helical" evidence="1">
    <location>
        <begin position="967"/>
        <end position="988"/>
    </location>
</feature>
<organism evidence="2 3">
    <name type="scientific">Chlorobaculum limnaeum</name>
    <dbReference type="NCBI Taxonomy" id="274537"/>
    <lineage>
        <taxon>Bacteria</taxon>
        <taxon>Pseudomonadati</taxon>
        <taxon>Chlorobiota</taxon>
        <taxon>Chlorobiia</taxon>
        <taxon>Chlorobiales</taxon>
        <taxon>Chlorobiaceae</taxon>
        <taxon>Chlorobaculum</taxon>
    </lineage>
</organism>
<keyword evidence="1" id="KW-1133">Transmembrane helix</keyword>
<dbReference type="InterPro" id="IPR027463">
    <property type="entry name" value="AcrB_DN_DC_subdom"/>
</dbReference>
<feature type="transmembrane region" description="Helical" evidence="1">
    <location>
        <begin position="938"/>
        <end position="961"/>
    </location>
</feature>
<feature type="transmembrane region" description="Helical" evidence="1">
    <location>
        <begin position="401"/>
        <end position="421"/>
    </location>
</feature>
<keyword evidence="1" id="KW-0812">Transmembrane</keyword>
<dbReference type="PRINTS" id="PR00702">
    <property type="entry name" value="ACRIFLAVINRP"/>
</dbReference>